<evidence type="ECO:0000313" key="2">
    <source>
        <dbReference type="EMBL" id="KAL3321204.1"/>
    </source>
</evidence>
<keyword evidence="3" id="KW-1185">Reference proteome</keyword>
<protein>
    <submittedName>
        <fullName evidence="2">Uncharacterized protein</fullName>
    </submittedName>
</protein>
<evidence type="ECO:0000256" key="1">
    <source>
        <dbReference type="SAM" id="MobiDB-lite"/>
    </source>
</evidence>
<feature type="compositionally biased region" description="Polar residues" evidence="1">
    <location>
        <begin position="96"/>
        <end position="117"/>
    </location>
</feature>
<accession>A0ABD2QNV8</accession>
<evidence type="ECO:0000313" key="3">
    <source>
        <dbReference type="Proteomes" id="UP001626550"/>
    </source>
</evidence>
<dbReference type="Proteomes" id="UP001626550">
    <property type="component" value="Unassembled WGS sequence"/>
</dbReference>
<name>A0ABD2QNV8_9PLAT</name>
<dbReference type="AlphaFoldDB" id="A0ABD2QNV8"/>
<proteinExistence type="predicted"/>
<feature type="region of interest" description="Disordered" evidence="1">
    <location>
        <begin position="85"/>
        <end position="117"/>
    </location>
</feature>
<feature type="compositionally biased region" description="Basic and acidic residues" evidence="1">
    <location>
        <begin position="169"/>
        <end position="181"/>
    </location>
</feature>
<organism evidence="2 3">
    <name type="scientific">Cichlidogyrus casuarinus</name>
    <dbReference type="NCBI Taxonomy" id="1844966"/>
    <lineage>
        <taxon>Eukaryota</taxon>
        <taxon>Metazoa</taxon>
        <taxon>Spiralia</taxon>
        <taxon>Lophotrochozoa</taxon>
        <taxon>Platyhelminthes</taxon>
        <taxon>Monogenea</taxon>
        <taxon>Monopisthocotylea</taxon>
        <taxon>Dactylogyridea</taxon>
        <taxon>Ancyrocephalidae</taxon>
        <taxon>Cichlidogyrus</taxon>
    </lineage>
</organism>
<comment type="caution">
    <text evidence="2">The sequence shown here is derived from an EMBL/GenBank/DDBJ whole genome shotgun (WGS) entry which is preliminary data.</text>
</comment>
<reference evidence="2 3" key="1">
    <citation type="submission" date="2024-11" db="EMBL/GenBank/DDBJ databases">
        <title>Adaptive evolution of stress response genes in parasites aligns with host niche diversity.</title>
        <authorList>
            <person name="Hahn C."/>
            <person name="Resl P."/>
        </authorList>
    </citation>
    <scope>NUCLEOTIDE SEQUENCE [LARGE SCALE GENOMIC DNA]</scope>
    <source>
        <strain evidence="2">EGGRZ-B1_66</strain>
        <tissue evidence="2">Body</tissue>
    </source>
</reference>
<dbReference type="EMBL" id="JBJKFK010000006">
    <property type="protein sequence ID" value="KAL3321204.1"/>
    <property type="molecule type" value="Genomic_DNA"/>
</dbReference>
<feature type="region of interest" description="Disordered" evidence="1">
    <location>
        <begin position="256"/>
        <end position="277"/>
    </location>
</feature>
<feature type="region of interest" description="Disordered" evidence="1">
    <location>
        <begin position="165"/>
        <end position="190"/>
    </location>
</feature>
<gene>
    <name evidence="2" type="ORF">Ciccas_000124</name>
</gene>
<sequence length="277" mass="30642">MQTKVVGLVIDDWIISQLEEFETPGKHSELQQHTSGSNLPNLKEQRSEFLRLLSSLSADNGSYVTGPGDWLEITQVLSSIEKTNQKSLPTIRRRANTQSSLSDNSKPGSHSTPTYLDSHSSLVNTHFGSTENQSSIANEQSIFCALKKGLNHRLDSDLFNSDPNDFLDLDERGEKPDHASTEDFNSDEEGQAMQALEEDDFDEDAIEIPGSIAIPQRMQSISGIKSYMPVSSLMPLRAKPVNNAPTVERGFDATALTESDKTSFQYSSTAPVKRSFR</sequence>